<dbReference type="PANTHER" id="PTHR24125:SF5">
    <property type="entry name" value="ANKYRIN REPEAT PROTEIN"/>
    <property type="match status" value="1"/>
</dbReference>
<accession>F0Z6N8</accession>
<dbReference type="SMART" id="SM00248">
    <property type="entry name" value="ANK"/>
    <property type="match status" value="4"/>
</dbReference>
<dbReference type="InterPro" id="IPR036770">
    <property type="entry name" value="Ankyrin_rpt-contain_sf"/>
</dbReference>
<dbReference type="Pfam" id="PF12796">
    <property type="entry name" value="Ank_2"/>
    <property type="match status" value="1"/>
</dbReference>
<evidence type="ECO:0000256" key="2">
    <source>
        <dbReference type="SAM" id="MobiDB-lite"/>
    </source>
</evidence>
<protein>
    <submittedName>
        <fullName evidence="3">Uncharacterized protein</fullName>
    </submittedName>
</protein>
<dbReference type="PANTHER" id="PTHR24125">
    <property type="entry name" value="ANKYRIN REPEAT AND DEATH DOMAIN-CONTAINING PROTEIN"/>
    <property type="match status" value="1"/>
</dbReference>
<dbReference type="PROSITE" id="PS50088">
    <property type="entry name" value="ANK_REPEAT"/>
    <property type="match status" value="1"/>
</dbReference>
<dbReference type="EMBL" id="GL870943">
    <property type="protein sequence ID" value="EGC40343.1"/>
    <property type="molecule type" value="Genomic_DNA"/>
</dbReference>
<dbReference type="PROSITE" id="PS50297">
    <property type="entry name" value="ANK_REP_REGION"/>
    <property type="match status" value="1"/>
</dbReference>
<dbReference type="InParanoid" id="F0Z6N8"/>
<dbReference type="AlphaFoldDB" id="F0Z6N8"/>
<dbReference type="OMA" id="CACTNGD"/>
<dbReference type="VEuPathDB" id="AmoebaDB:DICPUDRAFT_74112"/>
<name>F0Z6N8_DICPU</name>
<keyword evidence="1" id="KW-0040">ANK repeat</keyword>
<dbReference type="OrthoDB" id="15055at2759"/>
<keyword evidence="4" id="KW-1185">Reference proteome</keyword>
<gene>
    <name evidence="3" type="ORF">DICPUDRAFT_74112</name>
</gene>
<evidence type="ECO:0000313" key="4">
    <source>
        <dbReference type="Proteomes" id="UP000001064"/>
    </source>
</evidence>
<dbReference type="GeneID" id="10503576"/>
<reference evidence="4" key="1">
    <citation type="journal article" date="2011" name="Genome Biol.">
        <title>Comparative genomics of the social amoebae Dictyostelium discoideum and Dictyostelium purpureum.</title>
        <authorList>
            <consortium name="US DOE Joint Genome Institute (JGI-PGF)"/>
            <person name="Sucgang R."/>
            <person name="Kuo A."/>
            <person name="Tian X."/>
            <person name="Salerno W."/>
            <person name="Parikh A."/>
            <person name="Feasley C.L."/>
            <person name="Dalin E."/>
            <person name="Tu H."/>
            <person name="Huang E."/>
            <person name="Barry K."/>
            <person name="Lindquist E."/>
            <person name="Shapiro H."/>
            <person name="Bruce D."/>
            <person name="Schmutz J."/>
            <person name="Salamov A."/>
            <person name="Fey P."/>
            <person name="Gaudet P."/>
            <person name="Anjard C."/>
            <person name="Babu M.M."/>
            <person name="Basu S."/>
            <person name="Bushmanova Y."/>
            <person name="van der Wel H."/>
            <person name="Katoh-Kurasawa M."/>
            <person name="Dinh C."/>
            <person name="Coutinho P.M."/>
            <person name="Saito T."/>
            <person name="Elias M."/>
            <person name="Schaap P."/>
            <person name="Kay R.R."/>
            <person name="Henrissat B."/>
            <person name="Eichinger L."/>
            <person name="Rivero F."/>
            <person name="Putnam N.H."/>
            <person name="West C.M."/>
            <person name="Loomis W.F."/>
            <person name="Chisholm R.L."/>
            <person name="Shaulsky G."/>
            <person name="Strassmann J.E."/>
            <person name="Queller D.C."/>
            <person name="Kuspa A."/>
            <person name="Grigoriev I.V."/>
        </authorList>
    </citation>
    <scope>NUCLEOTIDE SEQUENCE [LARGE SCALE GENOMIC DNA]</scope>
    <source>
        <strain evidence="4">QSDP1</strain>
    </source>
</reference>
<sequence length="233" mass="26103">MEEIWNKFSCACTNGDLNTLHHIISNGLLNVNAVDNKGRSGLLMAVCRNQVEVVKYLLSNGADPTLKDINNNNALHLASISGSSQIVSIILNYQNEQQQHQQQQQYQQQPSNLINQTILSKDVNNNTPLHLASSRLKRMLSNIKSNSSNGNYKDSELIKELKSILSSFYSIINAVGSNEDKLKMQLIINNFEKDQISTEEYEMDDDENDENDTNNLSKTLDDLDSLLNGLSLS</sequence>
<feature type="region of interest" description="Disordered" evidence="2">
    <location>
        <begin position="199"/>
        <end position="218"/>
    </location>
</feature>
<dbReference type="KEGG" id="dpp:DICPUDRAFT_74112"/>
<dbReference type="STRING" id="5786.F0Z6N8"/>
<dbReference type="InterPro" id="IPR002110">
    <property type="entry name" value="Ankyrin_rpt"/>
</dbReference>
<dbReference type="InterPro" id="IPR052457">
    <property type="entry name" value="Ankyrin-DD_containing_protein"/>
</dbReference>
<dbReference type="eggNOG" id="KOG1082">
    <property type="taxonomic scope" value="Eukaryota"/>
</dbReference>
<evidence type="ECO:0000256" key="1">
    <source>
        <dbReference type="PROSITE-ProRule" id="PRU00023"/>
    </source>
</evidence>
<dbReference type="Proteomes" id="UP000001064">
    <property type="component" value="Unassembled WGS sequence"/>
</dbReference>
<dbReference type="RefSeq" id="XP_003283094.1">
    <property type="nucleotide sequence ID" value="XM_003283046.1"/>
</dbReference>
<dbReference type="Gene3D" id="1.25.40.20">
    <property type="entry name" value="Ankyrin repeat-containing domain"/>
    <property type="match status" value="1"/>
</dbReference>
<proteinExistence type="predicted"/>
<feature type="compositionally biased region" description="Acidic residues" evidence="2">
    <location>
        <begin position="199"/>
        <end position="212"/>
    </location>
</feature>
<dbReference type="SUPFAM" id="SSF48403">
    <property type="entry name" value="Ankyrin repeat"/>
    <property type="match status" value="1"/>
</dbReference>
<dbReference type="FunCoup" id="F0Z6N8">
    <property type="interactions" value="937"/>
</dbReference>
<organism evidence="3 4">
    <name type="scientific">Dictyostelium purpureum</name>
    <name type="common">Slime mold</name>
    <dbReference type="NCBI Taxonomy" id="5786"/>
    <lineage>
        <taxon>Eukaryota</taxon>
        <taxon>Amoebozoa</taxon>
        <taxon>Evosea</taxon>
        <taxon>Eumycetozoa</taxon>
        <taxon>Dictyostelia</taxon>
        <taxon>Dictyosteliales</taxon>
        <taxon>Dictyosteliaceae</taxon>
        <taxon>Dictyostelium</taxon>
    </lineage>
</organism>
<evidence type="ECO:0000313" key="3">
    <source>
        <dbReference type="EMBL" id="EGC40343.1"/>
    </source>
</evidence>
<feature type="repeat" description="ANK" evidence="1">
    <location>
        <begin position="37"/>
        <end position="69"/>
    </location>
</feature>